<evidence type="ECO:0000256" key="5">
    <source>
        <dbReference type="ARBA" id="ARBA00023136"/>
    </source>
</evidence>
<evidence type="ECO:0000256" key="2">
    <source>
        <dbReference type="ARBA" id="ARBA00022448"/>
    </source>
</evidence>
<comment type="caution">
    <text evidence="8">The sequence shown here is derived from an EMBL/GenBank/DDBJ whole genome shotgun (WGS) entry which is preliminary data.</text>
</comment>
<name>A0ABT2A7J9_9BURK</name>
<evidence type="ECO:0000313" key="9">
    <source>
        <dbReference type="Proteomes" id="UP001205560"/>
    </source>
</evidence>
<keyword evidence="5 6" id="KW-0472">Membrane</keyword>
<feature type="domain" description="Major facilitator superfamily (MFS) profile" evidence="7">
    <location>
        <begin position="25"/>
        <end position="434"/>
    </location>
</feature>
<feature type="transmembrane region" description="Helical" evidence="6">
    <location>
        <begin position="253"/>
        <end position="274"/>
    </location>
</feature>
<dbReference type="Pfam" id="PF07690">
    <property type="entry name" value="MFS_1"/>
    <property type="match status" value="1"/>
</dbReference>
<dbReference type="InterPro" id="IPR036259">
    <property type="entry name" value="MFS_trans_sf"/>
</dbReference>
<evidence type="ECO:0000313" key="8">
    <source>
        <dbReference type="EMBL" id="MCS0590137.1"/>
    </source>
</evidence>
<gene>
    <name evidence="8" type="ORF">NX782_13100</name>
</gene>
<evidence type="ECO:0000259" key="7">
    <source>
        <dbReference type="PROSITE" id="PS50850"/>
    </source>
</evidence>
<dbReference type="PROSITE" id="PS50850">
    <property type="entry name" value="MFS"/>
    <property type="match status" value="1"/>
</dbReference>
<keyword evidence="9" id="KW-1185">Reference proteome</keyword>
<dbReference type="InterPro" id="IPR011701">
    <property type="entry name" value="MFS"/>
</dbReference>
<evidence type="ECO:0000256" key="3">
    <source>
        <dbReference type="ARBA" id="ARBA00022692"/>
    </source>
</evidence>
<dbReference type="PANTHER" id="PTHR43791">
    <property type="entry name" value="PERMEASE-RELATED"/>
    <property type="match status" value="1"/>
</dbReference>
<dbReference type="Gene3D" id="1.20.1250.20">
    <property type="entry name" value="MFS general substrate transporter like domains"/>
    <property type="match status" value="2"/>
</dbReference>
<accession>A0ABT2A7J9</accession>
<keyword evidence="4 6" id="KW-1133">Transmembrane helix</keyword>
<dbReference type="CDD" id="cd17319">
    <property type="entry name" value="MFS_ExuT_GudP_like"/>
    <property type="match status" value="1"/>
</dbReference>
<comment type="subcellular location">
    <subcellularLocation>
        <location evidence="1">Membrane</location>
        <topology evidence="1">Multi-pass membrane protein</topology>
    </subcellularLocation>
</comment>
<keyword evidence="3 6" id="KW-0812">Transmembrane</keyword>
<sequence length="447" mass="47761">MNLLDQNSFTTPLEAQSYNRIAARLLPFLILLYVISFLDRVNVGFAKLQMAADVGLSDAAYGLGAGIFFFGYCMFEIPSNLMLQRVGAKFWIARILVVWGLISMAMACVSSPGMFYLFRFLLGVAEAGFYPGIILYLTYWFPGRLRSQVSALFFLGMPVAVVIGAPLSGWIMSTFGGYLSLAGWQWMFIVEGAPAMLLGIVCFFFLNNGPADAAWLSEAEKNVVTSELAQETRAQQASGAGHKFSHVMKDPNAWLLAFANFSLLAGLYGVTFWLPQIIKDLGVNSLLTNGLITAIPFGFGAIAMIVIGKRSDRRGERKWHMILAALAGAGGLLLSAAFSSQIVVSLLGLSLAAGGILASFAVMWTLPSYFFVGPAAAAAIALMATIGNLGGYAAPWMLGLVKQATQRLDLGLVVLAGVIVLGMLAALAMPKLRGPRTPAAAAAVPRP</sequence>
<proteinExistence type="predicted"/>
<feature type="transmembrane region" description="Helical" evidence="6">
    <location>
        <begin position="151"/>
        <end position="172"/>
    </location>
</feature>
<dbReference type="InterPro" id="IPR020846">
    <property type="entry name" value="MFS_dom"/>
</dbReference>
<feature type="transmembrane region" description="Helical" evidence="6">
    <location>
        <begin position="319"/>
        <end position="338"/>
    </location>
</feature>
<dbReference type="EMBL" id="JANUGX010000014">
    <property type="protein sequence ID" value="MCS0590137.1"/>
    <property type="molecule type" value="Genomic_DNA"/>
</dbReference>
<feature type="transmembrane region" description="Helical" evidence="6">
    <location>
        <begin position="344"/>
        <end position="362"/>
    </location>
</feature>
<evidence type="ECO:0000256" key="4">
    <source>
        <dbReference type="ARBA" id="ARBA00022989"/>
    </source>
</evidence>
<evidence type="ECO:0000256" key="1">
    <source>
        <dbReference type="ARBA" id="ARBA00004141"/>
    </source>
</evidence>
<dbReference type="RefSeq" id="WP_258845910.1">
    <property type="nucleotide sequence ID" value="NZ_JANUGX010000014.1"/>
</dbReference>
<dbReference type="Proteomes" id="UP001205560">
    <property type="component" value="Unassembled WGS sequence"/>
</dbReference>
<protein>
    <submittedName>
        <fullName evidence="8">MFS transporter</fullName>
    </submittedName>
</protein>
<keyword evidence="2" id="KW-0813">Transport</keyword>
<feature type="transmembrane region" description="Helical" evidence="6">
    <location>
        <begin position="91"/>
        <end position="114"/>
    </location>
</feature>
<feature type="transmembrane region" description="Helical" evidence="6">
    <location>
        <begin position="21"/>
        <end position="39"/>
    </location>
</feature>
<feature type="transmembrane region" description="Helical" evidence="6">
    <location>
        <begin position="184"/>
        <end position="206"/>
    </location>
</feature>
<feature type="transmembrane region" description="Helical" evidence="6">
    <location>
        <begin position="59"/>
        <end position="79"/>
    </location>
</feature>
<feature type="transmembrane region" description="Helical" evidence="6">
    <location>
        <begin position="286"/>
        <end position="307"/>
    </location>
</feature>
<dbReference type="PANTHER" id="PTHR43791:SF36">
    <property type="entry name" value="TRANSPORTER, PUTATIVE (AFU_ORTHOLOGUE AFUA_6G08340)-RELATED"/>
    <property type="match status" value="1"/>
</dbReference>
<feature type="transmembrane region" description="Helical" evidence="6">
    <location>
        <begin position="369"/>
        <end position="390"/>
    </location>
</feature>
<organism evidence="8 9">
    <name type="scientific">Massilia norwichensis</name>
    <dbReference type="NCBI Taxonomy" id="1442366"/>
    <lineage>
        <taxon>Bacteria</taxon>
        <taxon>Pseudomonadati</taxon>
        <taxon>Pseudomonadota</taxon>
        <taxon>Betaproteobacteria</taxon>
        <taxon>Burkholderiales</taxon>
        <taxon>Oxalobacteraceae</taxon>
        <taxon>Telluria group</taxon>
        <taxon>Massilia</taxon>
    </lineage>
</organism>
<feature type="transmembrane region" description="Helical" evidence="6">
    <location>
        <begin position="410"/>
        <end position="429"/>
    </location>
</feature>
<evidence type="ECO:0000256" key="6">
    <source>
        <dbReference type="SAM" id="Phobius"/>
    </source>
</evidence>
<dbReference type="SUPFAM" id="SSF103473">
    <property type="entry name" value="MFS general substrate transporter"/>
    <property type="match status" value="1"/>
</dbReference>
<feature type="transmembrane region" description="Helical" evidence="6">
    <location>
        <begin position="120"/>
        <end position="139"/>
    </location>
</feature>
<reference evidence="8 9" key="1">
    <citation type="submission" date="2022-08" db="EMBL/GenBank/DDBJ databases">
        <title>Reclassification of Massilia species as members of the genera Telluria, Duganella, Pseudoduganella, Mokoshia gen. nov. and Zemynaea gen. nov. using orthogonal and non-orthogonal genome-based approaches.</title>
        <authorList>
            <person name="Bowman J.P."/>
        </authorList>
    </citation>
    <scope>NUCLEOTIDE SEQUENCE [LARGE SCALE GENOMIC DNA]</scope>
    <source>
        <strain evidence="8 9">LMG 28164</strain>
    </source>
</reference>